<dbReference type="OrthoDB" id="9772736at2"/>
<sequence>MNDTYKSLFEPFTLPNGIELKNRILMAPMTNYSSDDEGKVTEEELAYYKERAGGVGAVVTAVAYITPGGKGFPGEISAHSDDMIPSLRRLAATIKGEGAKAILQIFHAGRMAPPELLPDGQSVSASAVQANRPGLVKPRELTEEEIETIIQEFGDATRRAIEAGFDGVEIHGANTYLIQQFFSPHSNCRTDKWGGTTISRRAAFPLAVIDRVNAAVEEHSHDEFIVGYRLSPEEIEEPGITMEDTLQLVDTLAKQELDYLHVSVQDFWRGSIRDEEDTESRVMMIQERVGDKIPVIGVGSLHTPADVKRALDTGVPLIALGRELIMEPTWVQKVQYGEEDSIKVTLDPNDQDRLVVPDNLWNTIMNAPGWFPVEDDK</sequence>
<keyword evidence="1" id="KW-0285">Flavoprotein</keyword>
<accession>A0A1Q2L472</accession>
<feature type="domain" description="NADH:flavin oxidoreductase/NADH oxidase N-terminal" evidence="3">
    <location>
        <begin position="7"/>
        <end position="340"/>
    </location>
</feature>
<dbReference type="PANTHER" id="PTHR43656">
    <property type="entry name" value="BINDING OXIDOREDUCTASE, PUTATIVE (AFU_ORTHOLOGUE AFUA_2G08260)-RELATED"/>
    <property type="match status" value="1"/>
</dbReference>
<dbReference type="Proteomes" id="UP000188184">
    <property type="component" value="Chromosome"/>
</dbReference>
<dbReference type="AlphaFoldDB" id="A0A1Q2L472"/>
<evidence type="ECO:0000313" key="4">
    <source>
        <dbReference type="EMBL" id="AQQ55174.1"/>
    </source>
</evidence>
<dbReference type="CDD" id="cd04735">
    <property type="entry name" value="OYE_like_4_FMN"/>
    <property type="match status" value="1"/>
</dbReference>
<evidence type="ECO:0000259" key="3">
    <source>
        <dbReference type="Pfam" id="PF00724"/>
    </source>
</evidence>
<gene>
    <name evidence="4" type="ORF">B0X71_16260</name>
</gene>
<dbReference type="KEGG" id="pmar:B0X71_16260"/>
<dbReference type="InterPro" id="IPR001155">
    <property type="entry name" value="OxRdtase_FMN_N"/>
</dbReference>
<evidence type="ECO:0000313" key="5">
    <source>
        <dbReference type="Proteomes" id="UP000188184"/>
    </source>
</evidence>
<evidence type="ECO:0000256" key="1">
    <source>
        <dbReference type="ARBA" id="ARBA00022630"/>
    </source>
</evidence>
<dbReference type="InterPro" id="IPR051799">
    <property type="entry name" value="NADH_flavin_oxidoreductase"/>
</dbReference>
<name>A0A1Q2L472_9BACL</name>
<organism evidence="4 5">
    <name type="scientific">Planococcus lenghuensis</name>
    <dbReference type="NCBI Taxonomy" id="2213202"/>
    <lineage>
        <taxon>Bacteria</taxon>
        <taxon>Bacillati</taxon>
        <taxon>Bacillota</taxon>
        <taxon>Bacilli</taxon>
        <taxon>Bacillales</taxon>
        <taxon>Caryophanaceae</taxon>
        <taxon>Planococcus</taxon>
    </lineage>
</organism>
<dbReference type="InterPro" id="IPR013785">
    <property type="entry name" value="Aldolase_TIM"/>
</dbReference>
<keyword evidence="5" id="KW-1185">Reference proteome</keyword>
<keyword evidence="2" id="KW-0560">Oxidoreductase</keyword>
<dbReference type="RefSeq" id="WP_077591048.1">
    <property type="nucleotide sequence ID" value="NZ_CP019640.1"/>
</dbReference>
<dbReference type="PANTHER" id="PTHR43656:SF2">
    <property type="entry name" value="BINDING OXIDOREDUCTASE, PUTATIVE (AFU_ORTHOLOGUE AFUA_2G08260)-RELATED"/>
    <property type="match status" value="1"/>
</dbReference>
<evidence type="ECO:0000256" key="2">
    <source>
        <dbReference type="ARBA" id="ARBA00023002"/>
    </source>
</evidence>
<protein>
    <submittedName>
        <fullName evidence="4">NADH-dependent flavin oxidoreductase</fullName>
    </submittedName>
</protein>
<dbReference type="Gene3D" id="3.20.20.70">
    <property type="entry name" value="Aldolase class I"/>
    <property type="match status" value="1"/>
</dbReference>
<dbReference type="GO" id="GO:0016491">
    <property type="term" value="F:oxidoreductase activity"/>
    <property type="evidence" value="ECO:0007669"/>
    <property type="project" value="UniProtKB-KW"/>
</dbReference>
<dbReference type="GO" id="GO:0010181">
    <property type="term" value="F:FMN binding"/>
    <property type="evidence" value="ECO:0007669"/>
    <property type="project" value="InterPro"/>
</dbReference>
<proteinExistence type="predicted"/>
<dbReference type="SUPFAM" id="SSF51395">
    <property type="entry name" value="FMN-linked oxidoreductases"/>
    <property type="match status" value="1"/>
</dbReference>
<dbReference type="EMBL" id="CP019640">
    <property type="protein sequence ID" value="AQQ55174.1"/>
    <property type="molecule type" value="Genomic_DNA"/>
</dbReference>
<reference evidence="4 5" key="1">
    <citation type="submission" date="2017-02" db="EMBL/GenBank/DDBJ databases">
        <title>The complete genomic sequence of a novel cold adapted crude oil-degrading bacterium Planococcus qaidamina Y42.</title>
        <authorList>
            <person name="Yang R."/>
        </authorList>
    </citation>
    <scope>NUCLEOTIDE SEQUENCE [LARGE SCALE GENOMIC DNA]</scope>
    <source>
        <strain evidence="4 5">Y42</strain>
    </source>
</reference>
<dbReference type="Pfam" id="PF00724">
    <property type="entry name" value="Oxidored_FMN"/>
    <property type="match status" value="1"/>
</dbReference>